<reference evidence="1 2" key="1">
    <citation type="submission" date="2021-01" db="EMBL/GenBank/DDBJ databases">
        <title>Isolation and description of Catonella massiliensis sp. nov., a novel Catonella species, isolated from a stable periodontitis subject.</title>
        <authorList>
            <person name="Antezack A."/>
            <person name="Boxberger M."/>
            <person name="La Scola B."/>
            <person name="Monnet-Corti V."/>
        </authorList>
    </citation>
    <scope>NUCLEOTIDE SEQUENCE [LARGE SCALE GENOMIC DNA]</scope>
    <source>
        <strain evidence="1 2">Marseille-Q4567</strain>
    </source>
</reference>
<comment type="caution">
    <text evidence="1">The sequence shown here is derived from an EMBL/GenBank/DDBJ whole genome shotgun (WGS) entry which is preliminary data.</text>
</comment>
<dbReference type="Proteomes" id="UP000604730">
    <property type="component" value="Unassembled WGS sequence"/>
</dbReference>
<keyword evidence="2" id="KW-1185">Reference proteome</keyword>
<protein>
    <submittedName>
        <fullName evidence="1">GNAT family acetyltransferase</fullName>
    </submittedName>
</protein>
<evidence type="ECO:0000313" key="1">
    <source>
        <dbReference type="EMBL" id="MBK5897121.1"/>
    </source>
</evidence>
<evidence type="ECO:0000313" key="2">
    <source>
        <dbReference type="Proteomes" id="UP000604730"/>
    </source>
</evidence>
<organism evidence="1 2">
    <name type="scientific">Catonella massiliensis</name>
    <dbReference type="NCBI Taxonomy" id="2799636"/>
    <lineage>
        <taxon>Bacteria</taxon>
        <taxon>Bacillati</taxon>
        <taxon>Bacillota</taxon>
        <taxon>Clostridia</taxon>
        <taxon>Lachnospirales</taxon>
        <taxon>Lachnospiraceae</taxon>
        <taxon>Catonella</taxon>
    </lineage>
</organism>
<dbReference type="RefSeq" id="WP_208428628.1">
    <property type="nucleotide sequence ID" value="NZ_JAEPRJ010000001.1"/>
</dbReference>
<name>A0ABS1IYZ8_9FIRM</name>
<accession>A0ABS1IYZ8</accession>
<proteinExistence type="predicted"/>
<gene>
    <name evidence="1" type="ORF">JJN12_04880</name>
</gene>
<sequence>MVDIKDVLSFNYYTYKKPFTGSDNGKRYRIVRLEKEIQAEEGTEPEKEIVFKAFLWKDVLAFEKTPEEEILAKEFDFTPSGLEQVVDWINTTML</sequence>
<dbReference type="EMBL" id="JAEPRJ010000001">
    <property type="protein sequence ID" value="MBK5897121.1"/>
    <property type="molecule type" value="Genomic_DNA"/>
</dbReference>